<dbReference type="AlphaFoldDB" id="A0A4R1P694"/>
<dbReference type="EMBL" id="SMMU01000035">
    <property type="protein sequence ID" value="TCL22065.1"/>
    <property type="molecule type" value="Genomic_DNA"/>
</dbReference>
<evidence type="ECO:0008006" key="4">
    <source>
        <dbReference type="Google" id="ProtNLM"/>
    </source>
</evidence>
<reference evidence="2 3" key="1">
    <citation type="submission" date="2019-03" db="EMBL/GenBank/DDBJ databases">
        <title>Genomic Encyclopedia of Type Strains, Phase IV (KMG-IV): sequencing the most valuable type-strain genomes for metagenomic binning, comparative biology and taxonomic classification.</title>
        <authorList>
            <person name="Goeker M."/>
        </authorList>
    </citation>
    <scope>NUCLEOTIDE SEQUENCE [LARGE SCALE GENOMIC DNA]</scope>
    <source>
        <strain evidence="2 3">DSM 2286</strain>
    </source>
</reference>
<comment type="caution">
    <text evidence="2">The sequence shown here is derived from an EMBL/GenBank/DDBJ whole genome shotgun (WGS) entry which is preliminary data.</text>
</comment>
<feature type="region of interest" description="Disordered" evidence="1">
    <location>
        <begin position="1"/>
        <end position="61"/>
    </location>
</feature>
<feature type="compositionally biased region" description="Low complexity" evidence="1">
    <location>
        <begin position="8"/>
        <end position="52"/>
    </location>
</feature>
<dbReference type="RefSeq" id="WP_131299491.1">
    <property type="nucleotide sequence ID" value="NZ_JBHLST010000030.1"/>
</dbReference>
<dbReference type="Proteomes" id="UP000295169">
    <property type="component" value="Unassembled WGS sequence"/>
</dbReference>
<evidence type="ECO:0000313" key="3">
    <source>
        <dbReference type="Proteomes" id="UP000295169"/>
    </source>
</evidence>
<evidence type="ECO:0000256" key="1">
    <source>
        <dbReference type="SAM" id="MobiDB-lite"/>
    </source>
</evidence>
<name>A0A4R1P694_9GAMM</name>
<sequence>MTEAVDTATTTASGTESATSQAQAAEQQAAAQEQGQQQPQQQSAQEQQAEPSVPEQYSFANLPEGYSVDDAALAEWSPVFKELGLTQEQAEKLVALDAKRVLASQQAAEQAATDQRNQMVSEWETSLKADPNFGGANFEANVTAASEALAAYGTPELSAFLKESGIGSHPEVVRFFHRVGKEIAEGKLHRTTTEVPAERPLANRMYPNYPA</sequence>
<gene>
    <name evidence="2" type="ORF">EV691_13514</name>
</gene>
<protein>
    <recommendedName>
        <fullName evidence="4">Peptidase</fullName>
    </recommendedName>
</protein>
<evidence type="ECO:0000313" key="2">
    <source>
        <dbReference type="EMBL" id="TCL22065.1"/>
    </source>
</evidence>
<organism evidence="2 3">
    <name type="scientific">Azotobacter chroococcum</name>
    <dbReference type="NCBI Taxonomy" id="353"/>
    <lineage>
        <taxon>Bacteria</taxon>
        <taxon>Pseudomonadati</taxon>
        <taxon>Pseudomonadota</taxon>
        <taxon>Gammaproteobacteria</taxon>
        <taxon>Pseudomonadales</taxon>
        <taxon>Pseudomonadaceae</taxon>
        <taxon>Azotobacter</taxon>
    </lineage>
</organism>
<proteinExistence type="predicted"/>
<accession>A0A4R1P694</accession>
<feature type="region of interest" description="Disordered" evidence="1">
    <location>
        <begin position="190"/>
        <end position="211"/>
    </location>
</feature>